<name>A0A284VLK4_9EURY</name>
<accession>A0A284VLK4</accession>
<protein>
    <submittedName>
        <fullName evidence="1">Uncharacterized protein</fullName>
    </submittedName>
</protein>
<evidence type="ECO:0000313" key="1">
    <source>
        <dbReference type="EMBL" id="SNQ60160.1"/>
    </source>
</evidence>
<gene>
    <name evidence="1" type="ORF">MNV_1660002</name>
</gene>
<dbReference type="EMBL" id="FZMP01000075">
    <property type="protein sequence ID" value="SNQ60160.1"/>
    <property type="molecule type" value="Genomic_DNA"/>
</dbReference>
<keyword evidence="2" id="KW-1185">Reference proteome</keyword>
<dbReference type="AlphaFoldDB" id="A0A284VLK4"/>
<proteinExistence type="predicted"/>
<dbReference type="Proteomes" id="UP000218615">
    <property type="component" value="Unassembled WGS sequence"/>
</dbReference>
<reference evidence="2" key="1">
    <citation type="submission" date="2017-06" db="EMBL/GenBank/DDBJ databases">
        <authorList>
            <person name="Cremers G."/>
        </authorList>
    </citation>
    <scope>NUCLEOTIDE SEQUENCE [LARGE SCALE GENOMIC DNA]</scope>
</reference>
<organism evidence="1 2">
    <name type="scientific">Candidatus Methanoperedens nitratireducens</name>
    <dbReference type="NCBI Taxonomy" id="1392998"/>
    <lineage>
        <taxon>Archaea</taxon>
        <taxon>Methanobacteriati</taxon>
        <taxon>Methanobacteriota</taxon>
        <taxon>Stenosarchaea group</taxon>
        <taxon>Methanomicrobia</taxon>
        <taxon>Methanosarcinales</taxon>
        <taxon>ANME-2 cluster</taxon>
        <taxon>Candidatus Methanoperedentaceae</taxon>
        <taxon>Candidatus Methanoperedens</taxon>
    </lineage>
</organism>
<sequence length="164" mass="18418">MQNMTGRSIDIALTQAEAGEKTEIVYENVCTLSTEPELCFNYATTHDLKKWGFSEGCFSCLLKDKKDTIIQVITTYKDNEGAKEAYEADARYLKRHGYGKPVITKTIGESSFMLMKKDSEGITYNLLFLKNNIFAAISAKYKKDIPDNPGHLTGLAEKIEAKIK</sequence>
<evidence type="ECO:0000313" key="2">
    <source>
        <dbReference type="Proteomes" id="UP000218615"/>
    </source>
</evidence>